<dbReference type="Ensembl" id="ENSMZET00005008704.1">
    <property type="protein sequence ID" value="ENSMZEP00005008371.1"/>
    <property type="gene ID" value="ENSMZEG00005006380.1"/>
</dbReference>
<comment type="subcellular location">
    <subcellularLocation>
        <location evidence="3">Cytoplasm</location>
    </subcellularLocation>
    <subcellularLocation>
        <location evidence="2">Dynein axonemal particle</location>
    </subcellularLocation>
    <text evidence="3">Localizes in the apical cytoplasm around the gamma-tubulin-positive pericentriolar region, not in the cilia.</text>
</comment>
<dbReference type="GeneID" id="101472379"/>
<keyword evidence="8" id="KW-1185">Reference proteome</keyword>
<dbReference type="InterPro" id="IPR012981">
    <property type="entry name" value="PIH1_N"/>
</dbReference>
<reference evidence="7" key="3">
    <citation type="submission" date="2025-09" db="UniProtKB">
        <authorList>
            <consortium name="Ensembl"/>
        </authorList>
    </citation>
    <scope>IDENTIFICATION</scope>
</reference>
<dbReference type="GO" id="GO:0003351">
    <property type="term" value="P:epithelial cilium movement involved in extracellular fluid movement"/>
    <property type="evidence" value="ECO:0007669"/>
    <property type="project" value="TreeGrafter"/>
</dbReference>
<feature type="domain" description="PIH1D1/2/3 CS-like" evidence="6">
    <location>
        <begin position="255"/>
        <end position="354"/>
    </location>
</feature>
<feature type="compositionally biased region" description="Basic and acidic residues" evidence="4">
    <location>
        <begin position="467"/>
        <end position="487"/>
    </location>
</feature>
<feature type="region of interest" description="Disordered" evidence="4">
    <location>
        <begin position="203"/>
        <end position="256"/>
    </location>
</feature>
<dbReference type="Proteomes" id="UP000265160">
    <property type="component" value="LG19"/>
</dbReference>
<evidence type="ECO:0000256" key="1">
    <source>
        <dbReference type="ARBA" id="ARBA00022490"/>
    </source>
</evidence>
<keyword evidence="1 3" id="KW-0963">Cytoplasm</keyword>
<dbReference type="GO" id="GO:0005576">
    <property type="term" value="C:extracellular region"/>
    <property type="evidence" value="ECO:0007669"/>
    <property type="project" value="GOC"/>
</dbReference>
<evidence type="ECO:0000256" key="4">
    <source>
        <dbReference type="SAM" id="MobiDB-lite"/>
    </source>
</evidence>
<dbReference type="CTD" id="55172"/>
<feature type="compositionally biased region" description="Basic and acidic residues" evidence="4">
    <location>
        <begin position="423"/>
        <end position="460"/>
    </location>
</feature>
<feature type="compositionally biased region" description="Basic and acidic residues" evidence="4">
    <location>
        <begin position="390"/>
        <end position="416"/>
    </location>
</feature>
<proteinExistence type="inferred from homology"/>
<dbReference type="GO" id="GO:0060285">
    <property type="term" value="P:cilium-dependent cell motility"/>
    <property type="evidence" value="ECO:0007669"/>
    <property type="project" value="UniProtKB-UniRule"/>
</dbReference>
<evidence type="ECO:0000259" key="6">
    <source>
        <dbReference type="Pfam" id="PF18201"/>
    </source>
</evidence>
<organism evidence="7 8">
    <name type="scientific">Maylandia zebra</name>
    <name type="common">zebra mbuna</name>
    <dbReference type="NCBI Taxonomy" id="106582"/>
    <lineage>
        <taxon>Eukaryota</taxon>
        <taxon>Metazoa</taxon>
        <taxon>Chordata</taxon>
        <taxon>Craniata</taxon>
        <taxon>Vertebrata</taxon>
        <taxon>Euteleostomi</taxon>
        <taxon>Actinopterygii</taxon>
        <taxon>Neopterygii</taxon>
        <taxon>Teleostei</taxon>
        <taxon>Neoteleostei</taxon>
        <taxon>Acanthomorphata</taxon>
        <taxon>Ovalentaria</taxon>
        <taxon>Cichlomorphae</taxon>
        <taxon>Cichliformes</taxon>
        <taxon>Cichlidae</taxon>
        <taxon>African cichlids</taxon>
        <taxon>Pseudocrenilabrinae</taxon>
        <taxon>Haplochromini</taxon>
        <taxon>Maylandia</taxon>
        <taxon>Maylandia zebra complex</taxon>
    </lineage>
</organism>
<evidence type="ECO:0000259" key="5">
    <source>
        <dbReference type="Pfam" id="PF08190"/>
    </source>
</evidence>
<dbReference type="InterPro" id="IPR034727">
    <property type="entry name" value="Kintoun"/>
</dbReference>
<reference evidence="7 8" key="1">
    <citation type="journal article" date="2014" name="Nature">
        <title>The genomic substrate for adaptive radiation in African cichlid fish.</title>
        <authorList>
            <person name="Brawand D."/>
            <person name="Wagner C.E."/>
            <person name="Li Y.I."/>
            <person name="Malinsky M."/>
            <person name="Keller I."/>
            <person name="Fan S."/>
            <person name="Simakov O."/>
            <person name="Ng A.Y."/>
            <person name="Lim Z.W."/>
            <person name="Bezault E."/>
            <person name="Turner-Maier J."/>
            <person name="Johnson J."/>
            <person name="Alcazar R."/>
            <person name="Noh H.J."/>
            <person name="Russell P."/>
            <person name="Aken B."/>
            <person name="Alfoldi J."/>
            <person name="Amemiya C."/>
            <person name="Azzouzi N."/>
            <person name="Baroiller J.F."/>
            <person name="Barloy-Hubler F."/>
            <person name="Berlin A."/>
            <person name="Bloomquist R."/>
            <person name="Carleton K.L."/>
            <person name="Conte M.A."/>
            <person name="D'Cotta H."/>
            <person name="Eshel O."/>
            <person name="Gaffney L."/>
            <person name="Galibert F."/>
            <person name="Gante H.F."/>
            <person name="Gnerre S."/>
            <person name="Greuter L."/>
            <person name="Guyon R."/>
            <person name="Haddad N.S."/>
            <person name="Haerty W."/>
            <person name="Harris R.M."/>
            <person name="Hofmann H.A."/>
            <person name="Hourlier T."/>
            <person name="Hulata G."/>
            <person name="Jaffe D.B."/>
            <person name="Lara M."/>
            <person name="Lee A.P."/>
            <person name="MacCallum I."/>
            <person name="Mwaiko S."/>
            <person name="Nikaido M."/>
            <person name="Nishihara H."/>
            <person name="Ozouf-Costaz C."/>
            <person name="Penman D.J."/>
            <person name="Przybylski D."/>
            <person name="Rakotomanga M."/>
            <person name="Renn S.C.P."/>
            <person name="Ribeiro F.J."/>
            <person name="Ron M."/>
            <person name="Salzburger W."/>
            <person name="Sanchez-Pulido L."/>
            <person name="Santos M.E."/>
            <person name="Searle S."/>
            <person name="Sharpe T."/>
            <person name="Swofford R."/>
            <person name="Tan F.J."/>
            <person name="Williams L."/>
            <person name="Young S."/>
            <person name="Yin S."/>
            <person name="Okada N."/>
            <person name="Kocher T.D."/>
            <person name="Miska E.A."/>
            <person name="Lander E.S."/>
            <person name="Venkatesh B."/>
            <person name="Fernald R.D."/>
            <person name="Meyer A."/>
            <person name="Ponting C.P."/>
            <person name="Streelman J.T."/>
            <person name="Lindblad-Toh K."/>
            <person name="Seehausen O."/>
            <person name="Di Palma F."/>
        </authorList>
    </citation>
    <scope>NUCLEOTIDE SEQUENCE</scope>
</reference>
<dbReference type="STRING" id="106582.ENSMZEP00005008371"/>
<dbReference type="InterPro" id="IPR041442">
    <property type="entry name" value="PIH1D1/2/3_CS-like"/>
</dbReference>
<dbReference type="HAMAP" id="MF_03069">
    <property type="entry name" value="Kintoun"/>
    <property type="match status" value="1"/>
</dbReference>
<sequence length="713" mass="80605">MELGEKLKELNLTAYEVDRFTKAFKDEKFREMLRDYTQEISDPENRKMYEEGIKILEQERGNTVEFIHPEPFRAIKTSVDGKQKCFINICASDKVGKPSSKWVVSENGRRGQCWSLPHSLHPGRQDTDPKGNKMMIYDVVFHPDTTRMASKNKSFLEMVDSIAIQGIQGTFKVTLDKKNMREMKTKYKGTPQPCVIRKAIPGFKAKESSDPPDPLAFPYPDEEKPSTQSKPTEAPRTTKNSTDSKPQSLLKTREPTKPNYTVKYRSLIDLQDFRCSRDSAQSPRPKEIVVTVDLPLLKSVKDTSLEVKEKQLLLETKKPAYRLELHLAYPVDEDKGEAKFNKQRGQLIVTLPVLPHNLPPDLFEGPAMANNKSASCDESEEDKSEVEEEDKQKNREGEKREQELQKGAELKEERQTENPMQEKGGENSEKEEDGVQEKGEQIREEAIGADEAKWKKGQEHVEEETVTEGHEGRKAQEEDKLKEEKQWAKQGNQNEDEKSSEGGCDRAAEDDDTLCEAFALKRGPVADDEGLVIENQHILISTEQSHGAIREEDVNLASSLEEASKMKPSDIQEKTEKKKANVAGKAQMEQDAAFQNQTSSDEARKTAMDECDTSERVVKSKDTHPTRNVKTSSGGESGQRVTFCSEDVTVGSAKEEMDEDDLQTEQISPVLQRNKPPPVLLREIDKDGNEIVISDHTSSAGFTFLNTLMYELD</sequence>
<feature type="region of interest" description="Disordered" evidence="4">
    <location>
        <begin position="559"/>
        <end position="674"/>
    </location>
</feature>
<feature type="compositionally biased region" description="Basic and acidic residues" evidence="4">
    <location>
        <begin position="601"/>
        <end position="625"/>
    </location>
</feature>
<feature type="domain" description="PIH1 N-terminal" evidence="5">
    <location>
        <begin position="40"/>
        <end position="202"/>
    </location>
</feature>
<accession>A0A3P9BF49</accession>
<dbReference type="KEGG" id="mze:101472379"/>
<name>A0A3P9BF49_9CICH</name>
<dbReference type="AlphaFoldDB" id="A0A3P9BF49"/>
<protein>
    <recommendedName>
        <fullName evidence="3">Protein kintoun</fullName>
    </recommendedName>
    <alternativeName>
        <fullName evidence="3">Dynein assembly factor 2, axonemal</fullName>
    </alternativeName>
</protein>
<dbReference type="GeneTree" id="ENSGT00510000048466"/>
<comment type="similarity">
    <text evidence="3">Belongs to the PIH1 family. Kintoun subfamily.</text>
</comment>
<comment type="function">
    <text evidence="3">Required for cytoplasmic pre-assembly of axonemal dyneins, thereby playing a central role in motility in cilia and flagella. Involved in pre-assembly of dynein arm complexes in the cytoplasm before intraflagellar transport loads them for the ciliary compartment.</text>
</comment>
<dbReference type="Pfam" id="PF18201">
    <property type="entry name" value="PIH1_CS"/>
    <property type="match status" value="1"/>
</dbReference>
<dbReference type="GO" id="GO:0120293">
    <property type="term" value="C:dynein axonemal particle"/>
    <property type="evidence" value="ECO:0007669"/>
    <property type="project" value="UniProtKB-SubCell"/>
</dbReference>
<feature type="compositionally biased region" description="Basic and acidic residues" evidence="4">
    <location>
        <begin position="562"/>
        <end position="579"/>
    </location>
</feature>
<gene>
    <name evidence="3" type="primary">DNAAF2</name>
    <name evidence="3" type="synonym">KTU</name>
</gene>
<feature type="compositionally biased region" description="Polar residues" evidence="4">
    <location>
        <begin position="626"/>
        <end position="642"/>
    </location>
</feature>
<evidence type="ECO:0000313" key="7">
    <source>
        <dbReference type="Ensembl" id="ENSMZEP00005008371.1"/>
    </source>
</evidence>
<feature type="compositionally biased region" description="Polar residues" evidence="4">
    <location>
        <begin position="226"/>
        <end position="250"/>
    </location>
</feature>
<evidence type="ECO:0000256" key="3">
    <source>
        <dbReference type="HAMAP-Rule" id="MF_03069"/>
    </source>
</evidence>
<evidence type="ECO:0000313" key="8">
    <source>
        <dbReference type="Proteomes" id="UP000265160"/>
    </source>
</evidence>
<feature type="region of interest" description="Disordered" evidence="4">
    <location>
        <begin position="360"/>
        <end position="509"/>
    </location>
</feature>
<evidence type="ECO:0000256" key="2">
    <source>
        <dbReference type="ARBA" id="ARBA00024190"/>
    </source>
</evidence>
<reference evidence="7" key="2">
    <citation type="submission" date="2025-08" db="UniProtKB">
        <authorList>
            <consortium name="Ensembl"/>
        </authorList>
    </citation>
    <scope>IDENTIFICATION</scope>
</reference>
<feature type="compositionally biased region" description="Basic and acidic residues" evidence="4">
    <location>
        <begin position="495"/>
        <end position="507"/>
    </location>
</feature>
<feature type="compositionally biased region" description="Acidic residues" evidence="4">
    <location>
        <begin position="377"/>
        <end position="389"/>
    </location>
</feature>
<dbReference type="CDD" id="cd00298">
    <property type="entry name" value="ACD_sHsps_p23-like"/>
    <property type="match status" value="1"/>
</dbReference>
<dbReference type="PANTHER" id="PTHR22997">
    <property type="entry name" value="PIH1 DOMAIN-CONTAINING PROTEIN 1"/>
    <property type="match status" value="1"/>
</dbReference>
<dbReference type="OrthoDB" id="546764at2759"/>
<dbReference type="Pfam" id="PF08190">
    <property type="entry name" value="PIH1"/>
    <property type="match status" value="1"/>
</dbReference>
<dbReference type="InterPro" id="IPR050734">
    <property type="entry name" value="PIH1/Kintoun_subfamily"/>
</dbReference>
<dbReference type="RefSeq" id="XP_004540565.1">
    <property type="nucleotide sequence ID" value="XM_004540508.4"/>
</dbReference>
<dbReference type="PANTHER" id="PTHR22997:SF3">
    <property type="entry name" value="PROTEIN KINTOUN"/>
    <property type="match status" value="1"/>
</dbReference>
<dbReference type="GO" id="GO:0070286">
    <property type="term" value="P:axonemal dynein complex assembly"/>
    <property type="evidence" value="ECO:0007669"/>
    <property type="project" value="UniProtKB-UniRule"/>
</dbReference>